<dbReference type="PANTHER" id="PTHR36124">
    <property type="match status" value="1"/>
</dbReference>
<evidence type="ECO:0000313" key="2">
    <source>
        <dbReference type="EMBL" id="AXG79195.1"/>
    </source>
</evidence>
<dbReference type="InterPro" id="IPR018713">
    <property type="entry name" value="MPAB/Lcp_cat_dom"/>
</dbReference>
<protein>
    <submittedName>
        <fullName evidence="2">DUF2236 domain-containing protein</fullName>
    </submittedName>
</protein>
<evidence type="ECO:0000313" key="3">
    <source>
        <dbReference type="Proteomes" id="UP000253868"/>
    </source>
</evidence>
<reference evidence="3" key="1">
    <citation type="submission" date="2018-07" db="EMBL/GenBank/DDBJ databases">
        <authorList>
            <person name="Zhao J."/>
        </authorList>
    </citation>
    <scope>NUCLEOTIDE SEQUENCE [LARGE SCALE GENOMIC DNA]</scope>
    <source>
        <strain evidence="3">GSSD-12</strain>
    </source>
</reference>
<sequence>MLETMPEESRIGLTLGFVRTFGIPGIARVLAGTGRMEAAAKARAKATGVAMFALIGSGVDTEAGRPVVAGLRRVHERPGITTELMRYVMACFTVCPLRFIDEHGHRAVTDEEREGAYAFHTGLLAALGLPRPPDERQLTDVERWMSAYENRHFSPTPQGRALWAATSAGLLAARLPRALAPLAPAVAAALLDPPLRAALDVRPPRAPVRRLVAYGLRTRSRSGARTGARSGA</sequence>
<keyword evidence="3" id="KW-1185">Reference proteome</keyword>
<accession>A0A345HR71</accession>
<proteinExistence type="predicted"/>
<dbReference type="Pfam" id="PF09995">
    <property type="entry name" value="MPAB_Lcp_cat"/>
    <property type="match status" value="1"/>
</dbReference>
<dbReference type="GO" id="GO:0016491">
    <property type="term" value="F:oxidoreductase activity"/>
    <property type="evidence" value="ECO:0007669"/>
    <property type="project" value="InterPro"/>
</dbReference>
<organism evidence="2 3">
    <name type="scientific">Streptomyces paludis</name>
    <dbReference type="NCBI Taxonomy" id="2282738"/>
    <lineage>
        <taxon>Bacteria</taxon>
        <taxon>Bacillati</taxon>
        <taxon>Actinomycetota</taxon>
        <taxon>Actinomycetes</taxon>
        <taxon>Kitasatosporales</taxon>
        <taxon>Streptomycetaceae</taxon>
        <taxon>Streptomyces</taxon>
    </lineage>
</organism>
<dbReference type="KEGG" id="spad:DVK44_17720"/>
<dbReference type="PANTHER" id="PTHR36124:SF1">
    <property type="entry name" value="ER-BOUND OXYGENASE MPAB_MPAB'_RUBBER OXYGENASE CATALYTIC DOMAIN-CONTAINING PROTEIN"/>
    <property type="match status" value="1"/>
</dbReference>
<dbReference type="InterPro" id="IPR046366">
    <property type="entry name" value="MPAB"/>
</dbReference>
<evidence type="ECO:0000259" key="1">
    <source>
        <dbReference type="Pfam" id="PF09995"/>
    </source>
</evidence>
<dbReference type="AlphaFoldDB" id="A0A345HR71"/>
<dbReference type="Proteomes" id="UP000253868">
    <property type="component" value="Chromosome"/>
</dbReference>
<feature type="domain" description="ER-bound oxygenase mpaB/mpaB'/Rubber oxygenase catalytic" evidence="1">
    <location>
        <begin position="28"/>
        <end position="214"/>
    </location>
</feature>
<name>A0A345HR71_9ACTN</name>
<gene>
    <name evidence="2" type="ORF">DVK44_17720</name>
</gene>
<dbReference type="EMBL" id="CP031194">
    <property type="protein sequence ID" value="AXG79195.1"/>
    <property type="molecule type" value="Genomic_DNA"/>
</dbReference>
<dbReference type="OrthoDB" id="836517at2"/>